<accession>A0A419UVX8</accession>
<name>A0A419UVX8_9BACL</name>
<keyword evidence="2" id="KW-1185">Reference proteome</keyword>
<proteinExistence type="predicted"/>
<reference evidence="1 2" key="1">
    <citation type="submission" date="2018-09" db="EMBL/GenBank/DDBJ databases">
        <title>Genomic Encyclopedia of Archaeal and Bacterial Type Strains, Phase II (KMG-II): from individual species to whole genera.</title>
        <authorList>
            <person name="Goeker M."/>
        </authorList>
    </citation>
    <scope>NUCLEOTIDE SEQUENCE [LARGE SCALE GENOMIC DNA]</scope>
    <source>
        <strain evidence="1 2">DSM 17008</strain>
    </source>
</reference>
<gene>
    <name evidence="1" type="ORF">ATL39_3217</name>
</gene>
<protein>
    <submittedName>
        <fullName evidence="1">Uncharacterized protein</fullName>
    </submittedName>
</protein>
<evidence type="ECO:0000313" key="1">
    <source>
        <dbReference type="EMBL" id="RKD68755.1"/>
    </source>
</evidence>
<sequence length="62" mass="7010">MEQIQLNILLEFVYPEVLALLTDYEKNISIVLQYGFGSVKAEDAQEIVEAVIMEQGKTALIH</sequence>
<organism evidence="1 2">
    <name type="scientific">Sinobaca qinghaiensis</name>
    <dbReference type="NCBI Taxonomy" id="342944"/>
    <lineage>
        <taxon>Bacteria</taxon>
        <taxon>Bacillati</taxon>
        <taxon>Bacillota</taxon>
        <taxon>Bacilli</taxon>
        <taxon>Bacillales</taxon>
        <taxon>Sporolactobacillaceae</taxon>
        <taxon>Sinobaca</taxon>
    </lineage>
</organism>
<dbReference type="Proteomes" id="UP000285120">
    <property type="component" value="Unassembled WGS sequence"/>
</dbReference>
<comment type="caution">
    <text evidence="1">The sequence shown here is derived from an EMBL/GenBank/DDBJ whole genome shotgun (WGS) entry which is preliminary data.</text>
</comment>
<evidence type="ECO:0000313" key="2">
    <source>
        <dbReference type="Proteomes" id="UP000285120"/>
    </source>
</evidence>
<dbReference type="AlphaFoldDB" id="A0A419UVX8"/>
<dbReference type="OrthoDB" id="2887093at2"/>
<dbReference type="EMBL" id="RAPK01000012">
    <property type="protein sequence ID" value="RKD68755.1"/>
    <property type="molecule type" value="Genomic_DNA"/>
</dbReference>
<dbReference type="RefSeq" id="WP_120194355.1">
    <property type="nucleotide sequence ID" value="NZ_RAPK01000012.1"/>
</dbReference>